<evidence type="ECO:0000256" key="1">
    <source>
        <dbReference type="ARBA" id="ARBA00022649"/>
    </source>
</evidence>
<dbReference type="GO" id="GO:0004540">
    <property type="term" value="F:RNA nuclease activity"/>
    <property type="evidence" value="ECO:0007669"/>
    <property type="project" value="InterPro"/>
</dbReference>
<accession>A0A0K2SJX1</accession>
<evidence type="ECO:0000256" key="2">
    <source>
        <dbReference type="ARBA" id="ARBA00022722"/>
    </source>
</evidence>
<dbReference type="EMBL" id="AP014924">
    <property type="protein sequence ID" value="BAS27411.1"/>
    <property type="molecule type" value="Genomic_DNA"/>
</dbReference>
<keyword evidence="6" id="KW-1185">Reference proteome</keyword>
<protein>
    <recommendedName>
        <fullName evidence="7">DUF86 domain-containing protein</fullName>
    </recommendedName>
</protein>
<dbReference type="Gene3D" id="1.20.120.580">
    <property type="entry name" value="bsu32300-like"/>
    <property type="match status" value="1"/>
</dbReference>
<sequence length="155" mass="17374">MVEEGTVRRLLRVIEKRLARLEKLVGTPLEAYLADMDLQDVVERNLELVIQACLDLGIHVLADRASAPPETHRAVFRLLVDEGVVDPELGGRLEAMAGFRNRLVHEYADLLPEKVHGYLAELDDVRRYVREVVDHLTAEGLFGGADRSEPGNSPR</sequence>
<reference evidence="6" key="1">
    <citation type="submission" date="2015-07" db="EMBL/GenBank/DDBJ databases">
        <title>Complete genome sequence and phylogenetic analysis of Limnochorda pilosa.</title>
        <authorList>
            <person name="Watanabe M."/>
            <person name="Kojima H."/>
            <person name="Fukui M."/>
        </authorList>
    </citation>
    <scope>NUCLEOTIDE SEQUENCE [LARGE SCALE GENOMIC DNA]</scope>
    <source>
        <strain evidence="6">HC45</strain>
    </source>
</reference>
<evidence type="ECO:0000313" key="5">
    <source>
        <dbReference type="EMBL" id="BAS27411.1"/>
    </source>
</evidence>
<dbReference type="PANTHER" id="PTHR33397">
    <property type="entry name" value="UPF0331 PROTEIN YUTE"/>
    <property type="match status" value="1"/>
</dbReference>
<evidence type="ECO:0000256" key="4">
    <source>
        <dbReference type="ARBA" id="ARBA00024207"/>
    </source>
</evidence>
<gene>
    <name evidence="5" type="ORF">LIP_1564</name>
</gene>
<keyword evidence="2" id="KW-0540">Nuclease</keyword>
<evidence type="ECO:0000256" key="3">
    <source>
        <dbReference type="ARBA" id="ARBA00022801"/>
    </source>
</evidence>
<dbReference type="OrthoDB" id="9796612at2"/>
<dbReference type="AlphaFoldDB" id="A0A0K2SJX1"/>
<dbReference type="PANTHER" id="PTHR33397:SF5">
    <property type="entry name" value="RNASE YUTE-RELATED"/>
    <property type="match status" value="1"/>
</dbReference>
<keyword evidence="1" id="KW-1277">Toxin-antitoxin system</keyword>
<name>A0A0K2SJX1_LIMPI</name>
<reference evidence="6" key="2">
    <citation type="journal article" date="2016" name="Int. J. Syst. Evol. Microbiol.">
        <title>Complete genome sequence and cell structure of Limnochorda pilosa, a Gram-negative spore-former within the phylum Firmicutes.</title>
        <authorList>
            <person name="Watanabe M."/>
            <person name="Kojima H."/>
            <person name="Fukui M."/>
        </authorList>
    </citation>
    <scope>NUCLEOTIDE SEQUENCE [LARGE SCALE GENOMIC DNA]</scope>
    <source>
        <strain evidence="6">HC45</strain>
    </source>
</reference>
<dbReference type="InterPro" id="IPR037038">
    <property type="entry name" value="HepT-like_sf"/>
</dbReference>
<dbReference type="KEGG" id="lpil:LIP_1564"/>
<dbReference type="RefSeq" id="WP_068136214.1">
    <property type="nucleotide sequence ID" value="NZ_AP014924.1"/>
</dbReference>
<dbReference type="InterPro" id="IPR008201">
    <property type="entry name" value="HepT-like"/>
</dbReference>
<dbReference type="Pfam" id="PF01934">
    <property type="entry name" value="HepT-like"/>
    <property type="match status" value="1"/>
</dbReference>
<proteinExistence type="inferred from homology"/>
<dbReference type="Proteomes" id="UP000065807">
    <property type="component" value="Chromosome"/>
</dbReference>
<dbReference type="STRING" id="1555112.LIP_1564"/>
<dbReference type="GO" id="GO:0016787">
    <property type="term" value="F:hydrolase activity"/>
    <property type="evidence" value="ECO:0007669"/>
    <property type="project" value="UniProtKB-KW"/>
</dbReference>
<dbReference type="InterPro" id="IPR052379">
    <property type="entry name" value="Type_VII_TA_RNase"/>
</dbReference>
<dbReference type="GO" id="GO:0110001">
    <property type="term" value="C:toxin-antitoxin complex"/>
    <property type="evidence" value="ECO:0007669"/>
    <property type="project" value="InterPro"/>
</dbReference>
<comment type="similarity">
    <text evidence="4">Belongs to the HepT RNase toxin family.</text>
</comment>
<evidence type="ECO:0000313" key="6">
    <source>
        <dbReference type="Proteomes" id="UP000065807"/>
    </source>
</evidence>
<organism evidence="5 6">
    <name type="scientific">Limnochorda pilosa</name>
    <dbReference type="NCBI Taxonomy" id="1555112"/>
    <lineage>
        <taxon>Bacteria</taxon>
        <taxon>Bacillati</taxon>
        <taxon>Bacillota</taxon>
        <taxon>Limnochordia</taxon>
        <taxon>Limnochordales</taxon>
        <taxon>Limnochordaceae</taxon>
        <taxon>Limnochorda</taxon>
    </lineage>
</organism>
<evidence type="ECO:0008006" key="7">
    <source>
        <dbReference type="Google" id="ProtNLM"/>
    </source>
</evidence>
<dbReference type="NCBIfam" id="NF047751">
    <property type="entry name" value="HepT_toxin"/>
    <property type="match status" value="1"/>
</dbReference>
<keyword evidence="3" id="KW-0378">Hydrolase</keyword>